<organism evidence="1 2">
    <name type="scientific">Allacma fusca</name>
    <dbReference type="NCBI Taxonomy" id="39272"/>
    <lineage>
        <taxon>Eukaryota</taxon>
        <taxon>Metazoa</taxon>
        <taxon>Ecdysozoa</taxon>
        <taxon>Arthropoda</taxon>
        <taxon>Hexapoda</taxon>
        <taxon>Collembola</taxon>
        <taxon>Symphypleona</taxon>
        <taxon>Sminthuridae</taxon>
        <taxon>Allacma</taxon>
    </lineage>
</organism>
<comment type="caution">
    <text evidence="1">The sequence shown here is derived from an EMBL/GenBank/DDBJ whole genome shotgun (WGS) entry which is preliminary data.</text>
</comment>
<dbReference type="Proteomes" id="UP000708208">
    <property type="component" value="Unassembled WGS sequence"/>
</dbReference>
<feature type="non-terminal residue" evidence="1">
    <location>
        <position position="1"/>
    </location>
</feature>
<evidence type="ECO:0000313" key="1">
    <source>
        <dbReference type="EMBL" id="CAG7718647.1"/>
    </source>
</evidence>
<dbReference type="OrthoDB" id="8296054at2759"/>
<gene>
    <name evidence="1" type="ORF">AFUS01_LOCUS8022</name>
</gene>
<proteinExistence type="predicted"/>
<reference evidence="1" key="1">
    <citation type="submission" date="2021-06" db="EMBL/GenBank/DDBJ databases">
        <authorList>
            <person name="Hodson N. C."/>
            <person name="Mongue J. A."/>
            <person name="Jaron S. K."/>
        </authorList>
    </citation>
    <scope>NUCLEOTIDE SEQUENCE</scope>
</reference>
<dbReference type="AlphaFoldDB" id="A0A8J2JI74"/>
<evidence type="ECO:0000313" key="2">
    <source>
        <dbReference type="Proteomes" id="UP000708208"/>
    </source>
</evidence>
<keyword evidence="2" id="KW-1185">Reference proteome</keyword>
<sequence length="46" mass="4936">GNSFMTATSKSSGHPVSSGNFFKKNCNTTSAAFTWGRQVVFNFTEG</sequence>
<dbReference type="EMBL" id="CAJVCH010054920">
    <property type="protein sequence ID" value="CAG7718647.1"/>
    <property type="molecule type" value="Genomic_DNA"/>
</dbReference>
<feature type="non-terminal residue" evidence="1">
    <location>
        <position position="46"/>
    </location>
</feature>
<name>A0A8J2JI74_9HEXA</name>
<protein>
    <submittedName>
        <fullName evidence="1">Uncharacterized protein</fullName>
    </submittedName>
</protein>
<accession>A0A8J2JI74</accession>